<sequence length="529" mass="56572">MTPTNRVSRRGLLAGGLALGAGALLTPAARAAGRGWPRGPITGAAARAVDPAKFMPRWQIHEWQEAADGIGLRATGSTAHHGYVDGLAARMERVGISAVTAEGVPFDRWQPSSWSLDVVGGHEAGPVEVAGYLPYSGDTGPDGVTARLCAIPMPGTIGIVSVASPPLPYLLLDVIDWDAPLQPRHAPGYNPLDLYARPWLSTESLIDTMSAFEAAGAVGLIVVLDEPAEAARGRYAPYDGVVRDLPALYVDRNTGAGLRKVALAGGKARLKLEAGVRTMTTPNVYGVIPGASDELVVLSSHTDGTHGLEENGPEAILAIAQYLARIPRDELPRSILVLMSTGHLAGTSPGTTEFLRRHADDLVARTAAAMSLEHLGARPWLPGPDGEYEIAPGYEPGVVFSSPHVEMVKAGRRAQDRQRIGDNRVLRPFKPDPTLSSPSGFWWPGDGEPLWRTAGLPSLQYISGPTYLLNAGMPTMRFVDTAVIRRQAIAFTDATLELVRMPRSRLDKRRLDDPSTVLDLLRALLPTRS</sequence>
<protein>
    <recommendedName>
        <fullName evidence="4">PA domain-containing protein</fullName>
    </recommendedName>
</protein>
<feature type="signal peptide" evidence="1">
    <location>
        <begin position="1"/>
        <end position="31"/>
    </location>
</feature>
<reference evidence="2 3" key="1">
    <citation type="submission" date="2019-06" db="EMBL/GenBank/DDBJ databases">
        <title>Sequencing the genomes of 1000 actinobacteria strains.</title>
        <authorList>
            <person name="Klenk H.-P."/>
        </authorList>
    </citation>
    <scope>NUCLEOTIDE SEQUENCE [LARGE SCALE GENOMIC DNA]</scope>
    <source>
        <strain evidence="2 3">DSM 45679</strain>
    </source>
</reference>
<keyword evidence="3" id="KW-1185">Reference proteome</keyword>
<dbReference type="Proteomes" id="UP000320876">
    <property type="component" value="Unassembled WGS sequence"/>
</dbReference>
<accession>A0A542DS39</accession>
<dbReference type="Gene3D" id="3.40.630.10">
    <property type="entry name" value="Zn peptidases"/>
    <property type="match status" value="1"/>
</dbReference>
<feature type="chain" id="PRO_5021927685" description="PA domain-containing protein" evidence="1">
    <location>
        <begin position="32"/>
        <end position="529"/>
    </location>
</feature>
<dbReference type="InterPro" id="IPR006311">
    <property type="entry name" value="TAT_signal"/>
</dbReference>
<dbReference type="OrthoDB" id="1936983at2"/>
<gene>
    <name evidence="2" type="ORF">FB471_5784</name>
</gene>
<evidence type="ECO:0008006" key="4">
    <source>
        <dbReference type="Google" id="ProtNLM"/>
    </source>
</evidence>
<dbReference type="AlphaFoldDB" id="A0A542DS39"/>
<dbReference type="RefSeq" id="WP_142001407.1">
    <property type="nucleotide sequence ID" value="NZ_VFML01000001.1"/>
</dbReference>
<dbReference type="SUPFAM" id="SSF53187">
    <property type="entry name" value="Zn-dependent exopeptidases"/>
    <property type="match status" value="1"/>
</dbReference>
<evidence type="ECO:0000313" key="3">
    <source>
        <dbReference type="Proteomes" id="UP000320876"/>
    </source>
</evidence>
<proteinExistence type="predicted"/>
<dbReference type="EMBL" id="VFML01000001">
    <property type="protein sequence ID" value="TQJ05937.1"/>
    <property type="molecule type" value="Genomic_DNA"/>
</dbReference>
<dbReference type="PROSITE" id="PS51318">
    <property type="entry name" value="TAT"/>
    <property type="match status" value="1"/>
</dbReference>
<organism evidence="2 3">
    <name type="scientific">Amycolatopsis cihanbeyliensis</name>
    <dbReference type="NCBI Taxonomy" id="1128664"/>
    <lineage>
        <taxon>Bacteria</taxon>
        <taxon>Bacillati</taxon>
        <taxon>Actinomycetota</taxon>
        <taxon>Actinomycetes</taxon>
        <taxon>Pseudonocardiales</taxon>
        <taxon>Pseudonocardiaceae</taxon>
        <taxon>Amycolatopsis</taxon>
    </lineage>
</organism>
<keyword evidence="1" id="KW-0732">Signal</keyword>
<comment type="caution">
    <text evidence="2">The sequence shown here is derived from an EMBL/GenBank/DDBJ whole genome shotgun (WGS) entry which is preliminary data.</text>
</comment>
<name>A0A542DS39_AMYCI</name>
<evidence type="ECO:0000256" key="1">
    <source>
        <dbReference type="SAM" id="SignalP"/>
    </source>
</evidence>
<evidence type="ECO:0000313" key="2">
    <source>
        <dbReference type="EMBL" id="TQJ05937.1"/>
    </source>
</evidence>